<sequence length="171" mass="18930">MSADLRLSVSMIEGQNLLRLIDEFIDLLVDGRDTTDAGLDRLTPTPYPEDEAAAEDFRSATRIDLLDRRVSDALEVRSALSAFDLDDVEPGTEAAIAPHDVVIPIEDTDSWLRTLSAIRLVVAARLGIDTSDPHDPRDARFHVYDWLAYRLDQIVLIADERDAMGDGANPS</sequence>
<accession>A0ABU8LAB6</accession>
<dbReference type="Pfam" id="PF09438">
    <property type="entry name" value="DUF2017"/>
    <property type="match status" value="1"/>
</dbReference>
<dbReference type="EMBL" id="JBBDGM010000003">
    <property type="protein sequence ID" value="MEJ1087602.1"/>
    <property type="molecule type" value="Genomic_DNA"/>
</dbReference>
<organism evidence="1 2">
    <name type="scientific">Microbacterium bandirmense</name>
    <dbReference type="NCBI Taxonomy" id="3122050"/>
    <lineage>
        <taxon>Bacteria</taxon>
        <taxon>Bacillati</taxon>
        <taxon>Actinomycetota</taxon>
        <taxon>Actinomycetes</taxon>
        <taxon>Micrococcales</taxon>
        <taxon>Microbacteriaceae</taxon>
        <taxon>Microbacterium</taxon>
    </lineage>
</organism>
<dbReference type="Proteomes" id="UP001371224">
    <property type="component" value="Unassembled WGS sequence"/>
</dbReference>
<reference evidence="1 2" key="1">
    <citation type="submission" date="2024-02" db="EMBL/GenBank/DDBJ databases">
        <authorList>
            <person name="Saticioglu I.B."/>
        </authorList>
    </citation>
    <scope>NUCLEOTIDE SEQUENCE [LARGE SCALE GENOMIC DNA]</scope>
    <source>
        <strain evidence="1 2">Mu-80</strain>
    </source>
</reference>
<proteinExistence type="predicted"/>
<protein>
    <submittedName>
        <fullName evidence="1">DUF2017 family protein</fullName>
    </submittedName>
</protein>
<keyword evidence="2" id="KW-1185">Reference proteome</keyword>
<dbReference type="InterPro" id="IPR018561">
    <property type="entry name" value="AosR"/>
</dbReference>
<name>A0ABU8LAB6_9MICO</name>
<dbReference type="RefSeq" id="WP_337331273.1">
    <property type="nucleotide sequence ID" value="NZ_JBBDGM010000003.1"/>
</dbReference>
<gene>
    <name evidence="1" type="ORF">WDU99_04665</name>
</gene>
<comment type="caution">
    <text evidence="1">The sequence shown here is derived from an EMBL/GenBank/DDBJ whole genome shotgun (WGS) entry which is preliminary data.</text>
</comment>
<evidence type="ECO:0000313" key="2">
    <source>
        <dbReference type="Proteomes" id="UP001371224"/>
    </source>
</evidence>
<evidence type="ECO:0000313" key="1">
    <source>
        <dbReference type="EMBL" id="MEJ1087602.1"/>
    </source>
</evidence>